<feature type="compositionally biased region" description="Basic and acidic residues" evidence="1">
    <location>
        <begin position="376"/>
        <end position="385"/>
    </location>
</feature>
<feature type="compositionally biased region" description="Basic and acidic residues" evidence="1">
    <location>
        <begin position="158"/>
        <end position="190"/>
    </location>
</feature>
<dbReference type="HOGENOM" id="CLU_010037_0_0_1"/>
<organism evidence="2 3">
    <name type="scientific">Hapsidospora chrysogenum (strain ATCC 11550 / CBS 779.69 / DSM 880 / IAM 14645 / JCM 23072 / IMI 49137)</name>
    <name type="common">Acremonium chrysogenum</name>
    <dbReference type="NCBI Taxonomy" id="857340"/>
    <lineage>
        <taxon>Eukaryota</taxon>
        <taxon>Fungi</taxon>
        <taxon>Dikarya</taxon>
        <taxon>Ascomycota</taxon>
        <taxon>Pezizomycotina</taxon>
        <taxon>Sordariomycetes</taxon>
        <taxon>Hypocreomycetidae</taxon>
        <taxon>Hypocreales</taxon>
        <taxon>Bionectriaceae</taxon>
        <taxon>Hapsidospora</taxon>
    </lineage>
</organism>
<dbReference type="OrthoDB" id="10259785at2759"/>
<feature type="compositionally biased region" description="Basic and acidic residues" evidence="1">
    <location>
        <begin position="219"/>
        <end position="231"/>
    </location>
</feature>
<name>A0A086TE67_HAPC1</name>
<dbReference type="Proteomes" id="UP000029964">
    <property type="component" value="Unassembled WGS sequence"/>
</dbReference>
<feature type="compositionally biased region" description="Basic and acidic residues" evidence="1">
    <location>
        <begin position="135"/>
        <end position="145"/>
    </location>
</feature>
<dbReference type="STRING" id="857340.A0A086TE67"/>
<feature type="compositionally biased region" description="Basic and acidic residues" evidence="1">
    <location>
        <begin position="417"/>
        <end position="428"/>
    </location>
</feature>
<feature type="region of interest" description="Disordered" evidence="1">
    <location>
        <begin position="22"/>
        <end position="545"/>
    </location>
</feature>
<reference evidence="3" key="1">
    <citation type="journal article" date="2014" name="Genome Announc.">
        <title>Genome sequence and annotation of Acremonium chrysogenum, producer of the beta-lactam antibiotic cephalosporin C.</title>
        <authorList>
            <person name="Terfehr D."/>
            <person name="Dahlmann T.A."/>
            <person name="Specht T."/>
            <person name="Zadra I."/>
            <person name="Kuernsteiner H."/>
            <person name="Kueck U."/>
        </authorList>
    </citation>
    <scope>NUCLEOTIDE SEQUENCE [LARGE SCALE GENOMIC DNA]</scope>
    <source>
        <strain evidence="3">ATCC 11550 / CBS 779.69 / DSM 880 / IAM 14645 / JCM 23072 / IMI 49137</strain>
    </source>
</reference>
<keyword evidence="3" id="KW-1185">Reference proteome</keyword>
<feature type="compositionally biased region" description="Basic and acidic residues" evidence="1">
    <location>
        <begin position="295"/>
        <end position="308"/>
    </location>
</feature>
<protein>
    <submittedName>
        <fullName evidence="2">Uncharacterized protein</fullName>
    </submittedName>
</protein>
<feature type="compositionally biased region" description="Basic and acidic residues" evidence="1">
    <location>
        <begin position="74"/>
        <end position="83"/>
    </location>
</feature>
<proteinExistence type="predicted"/>
<feature type="compositionally biased region" description="Low complexity" evidence="1">
    <location>
        <begin position="30"/>
        <end position="40"/>
    </location>
</feature>
<feature type="compositionally biased region" description="Basic and acidic residues" evidence="1">
    <location>
        <begin position="319"/>
        <end position="362"/>
    </location>
</feature>
<gene>
    <name evidence="2" type="ORF">ACRE_014670</name>
</gene>
<comment type="caution">
    <text evidence="2">The sequence shown here is derived from an EMBL/GenBank/DDBJ whole genome shotgun (WGS) entry which is preliminary data.</text>
</comment>
<evidence type="ECO:0000313" key="3">
    <source>
        <dbReference type="Proteomes" id="UP000029964"/>
    </source>
</evidence>
<dbReference type="AlphaFoldDB" id="A0A086TE67"/>
<feature type="compositionally biased region" description="Low complexity" evidence="1">
    <location>
        <begin position="519"/>
        <end position="529"/>
    </location>
</feature>
<accession>A0A086TE67</accession>
<evidence type="ECO:0000256" key="1">
    <source>
        <dbReference type="SAM" id="MobiDB-lite"/>
    </source>
</evidence>
<feature type="compositionally biased region" description="Low complexity" evidence="1">
    <location>
        <begin position="495"/>
        <end position="510"/>
    </location>
</feature>
<sequence length="896" mass="101567">MGEPMDIHAALQNGYFKTSRAKFVPIPNRSPSASPPKSSSRLGDYRQRNTPESLRPQFRPPPPTVEDEVEEVDALCREQDTPRPHCPQYRPPPPTVEDEVDALAKEYGALSVDGVPAEDEVQSRGEPDQSPLIMEVHEHNPERRFVLVPGAAEQSQSKPKDDNSDADKHKEGRSEDERPGRSPSGRRYEPVFDDTLDLPRERPATVRRRSRQDLPPIETDMHRERIPERYRTRSAVGPRPDGWSSRPPASARDDMLSPDMIKQGSGRREQRYYGSDTPTSAPRRLGHQRSSSNLGDDRRRDTPQRRESISPAYCARSESSTDGRRPRRRLSTERGSEFRYRDEPARHSRRESNVPYKRDGDTPKSPSVPRPMGPRPCKDDSRPGDETLPTSRGPGRRRGNSASIHQDAEPIPIPSPGRERGAWPEDRVRRRAPSIPAQAPPILASSLPNEASVHPRASATFPITSGEYQAHLPYPDDVPTSRSGRSPIRQAQGHPSASMPDMPAPSSVSPERGLENLQAGTPATAKTTAWPPPFDPERDNVAPDQEIGSYRRYSEGRGNAVPKFVECQRKEPVAGLVDWLTLPHTDFNICPGCYQGVFAHTEYRTHFQPMLRPTDRPILCDFGSSPWYRIAWLLTLKNECPDLRLFRQVDSVAAASRNQPCPGSRKALRNWFTIRDPYKRRAVPNFTVCYQCAKTVEALLPNLMGTFVPMDSRPEPLSSVCALHFKPARRRFALYFDTLETTADKAVKYTKPPDVSALASKIEHLSAVPECREDSPIPEARWHTMQYLPEFTVCADCFDEVVRPLLGSNIIARNFYKDPQRVPLATCQLYSERMREIFKKACRRNDPKYLRAKVLERLQVEADIHSQLVKLDKQGHDEAWTEEQVGKLIREWKKWE</sequence>
<evidence type="ECO:0000313" key="2">
    <source>
        <dbReference type="EMBL" id="KFH47649.1"/>
    </source>
</evidence>
<dbReference type="EMBL" id="JPKY01000008">
    <property type="protein sequence ID" value="KFH47649.1"/>
    <property type="molecule type" value="Genomic_DNA"/>
</dbReference>